<gene>
    <name evidence="2" type="ORF">GS398_12975</name>
</gene>
<organism evidence="2 3">
    <name type="scientific">Hufsiella ginkgonis</name>
    <dbReference type="NCBI Taxonomy" id="2695274"/>
    <lineage>
        <taxon>Bacteria</taxon>
        <taxon>Pseudomonadati</taxon>
        <taxon>Bacteroidota</taxon>
        <taxon>Sphingobacteriia</taxon>
        <taxon>Sphingobacteriales</taxon>
        <taxon>Sphingobacteriaceae</taxon>
        <taxon>Hufsiella</taxon>
    </lineage>
</organism>
<evidence type="ECO:0000313" key="3">
    <source>
        <dbReference type="Proteomes" id="UP000451233"/>
    </source>
</evidence>
<keyword evidence="3" id="KW-1185">Reference proteome</keyword>
<evidence type="ECO:0000256" key="1">
    <source>
        <dbReference type="SAM" id="MobiDB-lite"/>
    </source>
</evidence>
<dbReference type="AlphaFoldDB" id="A0A7K1XYZ6"/>
<sequence length="98" mass="10715">MNLHSNTSAISYQHLIPFAETPDPDNETLTGPGAGDEDPQDDDPTSVEDNNAPDPNIKKTDEADNEEEEDFLLSEDEDIAEDDEVRTDEEISGPDGVI</sequence>
<accession>A0A7K1XYZ6</accession>
<dbReference type="EMBL" id="WVHS01000003">
    <property type="protein sequence ID" value="MXV16221.1"/>
    <property type="molecule type" value="Genomic_DNA"/>
</dbReference>
<feature type="compositionally biased region" description="Acidic residues" evidence="1">
    <location>
        <begin position="35"/>
        <end position="46"/>
    </location>
</feature>
<evidence type="ECO:0000313" key="2">
    <source>
        <dbReference type="EMBL" id="MXV16221.1"/>
    </source>
</evidence>
<protein>
    <submittedName>
        <fullName evidence="2">Uncharacterized protein</fullName>
    </submittedName>
</protein>
<proteinExistence type="predicted"/>
<dbReference type="RefSeq" id="WP_160907233.1">
    <property type="nucleotide sequence ID" value="NZ_WVHS01000003.1"/>
</dbReference>
<name>A0A7K1XYZ6_9SPHI</name>
<feature type="region of interest" description="Disordered" evidence="1">
    <location>
        <begin position="14"/>
        <end position="98"/>
    </location>
</feature>
<comment type="caution">
    <text evidence="2">The sequence shown here is derived from an EMBL/GenBank/DDBJ whole genome shotgun (WGS) entry which is preliminary data.</text>
</comment>
<reference evidence="2 3" key="1">
    <citation type="submission" date="2019-11" db="EMBL/GenBank/DDBJ databases">
        <title>Pedobacter sp. HMF7056 Genome sequencing and assembly.</title>
        <authorList>
            <person name="Kang H."/>
            <person name="Kim H."/>
            <person name="Joh K."/>
        </authorList>
    </citation>
    <scope>NUCLEOTIDE SEQUENCE [LARGE SCALE GENOMIC DNA]</scope>
    <source>
        <strain evidence="2 3">HMF7056</strain>
    </source>
</reference>
<feature type="compositionally biased region" description="Acidic residues" evidence="1">
    <location>
        <begin position="63"/>
        <end position="92"/>
    </location>
</feature>
<dbReference type="Proteomes" id="UP000451233">
    <property type="component" value="Unassembled WGS sequence"/>
</dbReference>